<evidence type="ECO:0000313" key="3">
    <source>
        <dbReference type="EMBL" id="QHT11191.1"/>
    </source>
</evidence>
<dbReference type="InterPro" id="IPR035940">
    <property type="entry name" value="CAP_sf"/>
</dbReference>
<dbReference type="GO" id="GO:0005576">
    <property type="term" value="C:extracellular region"/>
    <property type="evidence" value="ECO:0007669"/>
    <property type="project" value="InterPro"/>
</dbReference>
<dbReference type="InterPro" id="IPR018244">
    <property type="entry name" value="Allrgn_V5/Tpx1_CS"/>
</dbReference>
<dbReference type="PANTHER" id="PTHR10334">
    <property type="entry name" value="CYSTEINE-RICH SECRETORY PROTEIN-RELATED"/>
    <property type="match status" value="1"/>
</dbReference>
<feature type="domain" description="SCP" evidence="2">
    <location>
        <begin position="11"/>
        <end position="147"/>
    </location>
</feature>
<dbReference type="SUPFAM" id="SSF55797">
    <property type="entry name" value="PR-1-like"/>
    <property type="match status" value="1"/>
</dbReference>
<sequence length="408" mass="44357">MSIESLILSPEQIVEVTTYINEYRSRNQAGPLRWSPSIAMFAQNWTVHLATDNVFEHSGSTAYGENLAFLQGYGNDPVVLVKKAVDDWYGEITAYDFSNPVFSQDTGHFTALVWKASTMFGLGLSINNSNDSVYISMNITPAGNVEGQYEQNVLPLLNTPSVPEPSVPIPEPEPSVPEPTPEPSVPEPTPEPEPEPSVPEPTPEPEPSVPIPEPEPSVPAPEPTPEPSVPEPTPEPEPSVPEPTPEPEPSVPIPEPEPSVPAPEPTPEPSVPAPEPTPEPEPSVPAPEPTPEPEPSIPAPEPTPEPEPSVPVPEPTPEPTTSSAKIAIIQQLINILNAIRAKQPSYFIAPSINNVIENINTNMSDESIRNNVISAMRYINYMIQRKQNTQTILNNLNMIINMVNNISF</sequence>
<dbReference type="InterPro" id="IPR014044">
    <property type="entry name" value="CAP_dom"/>
</dbReference>
<evidence type="ECO:0000256" key="1">
    <source>
        <dbReference type="SAM" id="MobiDB-lite"/>
    </source>
</evidence>
<reference evidence="3" key="1">
    <citation type="journal article" date="2020" name="Nature">
        <title>Giant virus diversity and host interactions through global metagenomics.</title>
        <authorList>
            <person name="Schulz F."/>
            <person name="Roux S."/>
            <person name="Paez-Espino D."/>
            <person name="Jungbluth S."/>
            <person name="Walsh D.A."/>
            <person name="Denef V.J."/>
            <person name="McMahon K.D."/>
            <person name="Konstantinidis K.T."/>
            <person name="Eloe-Fadrosh E.A."/>
            <person name="Kyrpides N.C."/>
            <person name="Woyke T."/>
        </authorList>
    </citation>
    <scope>NUCLEOTIDE SEQUENCE</scope>
    <source>
        <strain evidence="3">GVMAG-M-3300023174-111</strain>
    </source>
</reference>
<dbReference type="InterPro" id="IPR034113">
    <property type="entry name" value="SCP_GAPR1-like"/>
</dbReference>
<dbReference type="CDD" id="cd05382">
    <property type="entry name" value="CAP_GAPR1-like"/>
    <property type="match status" value="1"/>
</dbReference>
<feature type="compositionally biased region" description="Pro residues" evidence="1">
    <location>
        <begin position="162"/>
        <end position="318"/>
    </location>
</feature>
<dbReference type="Pfam" id="PF00188">
    <property type="entry name" value="CAP"/>
    <property type="match status" value="1"/>
</dbReference>
<proteinExistence type="predicted"/>
<protein>
    <recommendedName>
        <fullName evidence="2">SCP domain-containing protein</fullName>
    </recommendedName>
</protein>
<dbReference type="Gene3D" id="3.40.33.10">
    <property type="entry name" value="CAP"/>
    <property type="match status" value="1"/>
</dbReference>
<dbReference type="PRINTS" id="PR01217">
    <property type="entry name" value="PRICHEXTENSN"/>
</dbReference>
<dbReference type="SMART" id="SM00198">
    <property type="entry name" value="SCP"/>
    <property type="match status" value="1"/>
</dbReference>
<feature type="region of interest" description="Disordered" evidence="1">
    <location>
        <begin position="156"/>
        <end position="322"/>
    </location>
</feature>
<dbReference type="PROSITE" id="PS01009">
    <property type="entry name" value="CRISP_1"/>
    <property type="match status" value="1"/>
</dbReference>
<evidence type="ECO:0000259" key="2">
    <source>
        <dbReference type="SMART" id="SM00198"/>
    </source>
</evidence>
<dbReference type="EMBL" id="MN739531">
    <property type="protein sequence ID" value="QHT11191.1"/>
    <property type="molecule type" value="Genomic_DNA"/>
</dbReference>
<accession>A0A6C0D3Q8</accession>
<organism evidence="3">
    <name type="scientific">viral metagenome</name>
    <dbReference type="NCBI Taxonomy" id="1070528"/>
    <lineage>
        <taxon>unclassified sequences</taxon>
        <taxon>metagenomes</taxon>
        <taxon>organismal metagenomes</taxon>
    </lineage>
</organism>
<name>A0A6C0D3Q8_9ZZZZ</name>
<dbReference type="AlphaFoldDB" id="A0A6C0D3Q8"/>
<dbReference type="InterPro" id="IPR001283">
    <property type="entry name" value="CRISP-related"/>
</dbReference>